<dbReference type="EMBL" id="JAYKXP010000118">
    <property type="protein sequence ID" value="KAK7024616.1"/>
    <property type="molecule type" value="Genomic_DNA"/>
</dbReference>
<reference evidence="2 3" key="1">
    <citation type="submission" date="2024-01" db="EMBL/GenBank/DDBJ databases">
        <title>A draft genome for a cacao thread blight-causing isolate of Paramarasmius palmivorus.</title>
        <authorList>
            <person name="Baruah I.K."/>
            <person name="Bukari Y."/>
            <person name="Amoako-Attah I."/>
            <person name="Meinhardt L.W."/>
            <person name="Bailey B.A."/>
            <person name="Cohen S.P."/>
        </authorList>
    </citation>
    <scope>NUCLEOTIDE SEQUENCE [LARGE SCALE GENOMIC DNA]</scope>
    <source>
        <strain evidence="2 3">GH-12</strain>
    </source>
</reference>
<feature type="region of interest" description="Disordered" evidence="1">
    <location>
        <begin position="75"/>
        <end position="117"/>
    </location>
</feature>
<evidence type="ECO:0000256" key="1">
    <source>
        <dbReference type="SAM" id="MobiDB-lite"/>
    </source>
</evidence>
<feature type="region of interest" description="Disordered" evidence="1">
    <location>
        <begin position="1"/>
        <end position="41"/>
    </location>
</feature>
<gene>
    <name evidence="2" type="ORF">VNI00_016120</name>
</gene>
<dbReference type="AlphaFoldDB" id="A0AAW0BD31"/>
<feature type="compositionally biased region" description="Low complexity" evidence="1">
    <location>
        <begin position="23"/>
        <end position="40"/>
    </location>
</feature>
<feature type="compositionally biased region" description="Polar residues" evidence="1">
    <location>
        <begin position="108"/>
        <end position="117"/>
    </location>
</feature>
<evidence type="ECO:0000313" key="3">
    <source>
        <dbReference type="Proteomes" id="UP001383192"/>
    </source>
</evidence>
<feature type="compositionally biased region" description="Acidic residues" evidence="1">
    <location>
        <begin position="75"/>
        <end position="93"/>
    </location>
</feature>
<name>A0AAW0BD31_9AGAR</name>
<evidence type="ECO:0000313" key="2">
    <source>
        <dbReference type="EMBL" id="KAK7024616.1"/>
    </source>
</evidence>
<organism evidence="2 3">
    <name type="scientific">Paramarasmius palmivorus</name>
    <dbReference type="NCBI Taxonomy" id="297713"/>
    <lineage>
        <taxon>Eukaryota</taxon>
        <taxon>Fungi</taxon>
        <taxon>Dikarya</taxon>
        <taxon>Basidiomycota</taxon>
        <taxon>Agaricomycotina</taxon>
        <taxon>Agaricomycetes</taxon>
        <taxon>Agaricomycetidae</taxon>
        <taxon>Agaricales</taxon>
        <taxon>Marasmiineae</taxon>
        <taxon>Marasmiaceae</taxon>
        <taxon>Paramarasmius</taxon>
    </lineage>
</organism>
<sequence>MKRTRSSSTPAPPEPAQFKRPRLASPLPLSPLTTLTSGSSNHRLQLDVDHHSSTDEVEDFFMDAVENLQHTEVEELEMNEDDEVWSDEDDEELPYQGEESLRGDQRGSRYTSNHSPTGSDSTFLVFNAFAAGYMLDPQNSGVFRSVQVTVFNRPCIASNIVWIAIRLIGTAAPSLFVPASDGVLIETLAQWVVYFGPQSYYREGARPSPATQLRLSFSDNEFQRFRLAAYPCLAYSMPAPRSH</sequence>
<accession>A0AAW0BD31</accession>
<comment type="caution">
    <text evidence="2">The sequence shown here is derived from an EMBL/GenBank/DDBJ whole genome shotgun (WGS) entry which is preliminary data.</text>
</comment>
<keyword evidence="3" id="KW-1185">Reference proteome</keyword>
<dbReference type="Proteomes" id="UP001383192">
    <property type="component" value="Unassembled WGS sequence"/>
</dbReference>
<proteinExistence type="predicted"/>
<protein>
    <submittedName>
        <fullName evidence="2">Uncharacterized protein</fullName>
    </submittedName>
</protein>